<gene>
    <name evidence="7" type="primary">Chia5_6</name>
</gene>
<evidence type="ECO:0000256" key="1">
    <source>
        <dbReference type="ARBA" id="ARBA00008682"/>
    </source>
</evidence>
<dbReference type="Gene3D" id="3.10.50.10">
    <property type="match status" value="1"/>
</dbReference>
<protein>
    <submittedName>
        <fullName evidence="7">Class V chitinase</fullName>
    </submittedName>
</protein>
<evidence type="ECO:0000313" key="7">
    <source>
        <dbReference type="EMBL" id="QEL09529.1"/>
    </source>
</evidence>
<evidence type="ECO:0000259" key="6">
    <source>
        <dbReference type="PROSITE" id="PS51910"/>
    </source>
</evidence>
<dbReference type="GO" id="GO:0004568">
    <property type="term" value="F:chitinase activity"/>
    <property type="evidence" value="ECO:0007669"/>
    <property type="project" value="TreeGrafter"/>
</dbReference>
<feature type="domain" description="GH18" evidence="6">
    <location>
        <begin position="1"/>
        <end position="122"/>
    </location>
</feature>
<evidence type="ECO:0000256" key="5">
    <source>
        <dbReference type="ARBA" id="ARBA00023295"/>
    </source>
</evidence>
<accession>A0A5C0ZXH7</accession>
<keyword evidence="5" id="KW-0326">Glycosidase</keyword>
<comment type="similarity">
    <text evidence="1">Belongs to the glycosyl hydrolase 18 family. Chitinase class V subfamily.</text>
</comment>
<dbReference type="GO" id="GO:0005576">
    <property type="term" value="C:extracellular region"/>
    <property type="evidence" value="ECO:0007669"/>
    <property type="project" value="TreeGrafter"/>
</dbReference>
<dbReference type="InterPro" id="IPR001223">
    <property type="entry name" value="Glyco_hydro18_cat"/>
</dbReference>
<dbReference type="InterPro" id="IPR050314">
    <property type="entry name" value="Glycosyl_Hydrlase_18"/>
</dbReference>
<sequence length="123" mass="13811">MGMPLYGCTWILKSLNETGIGAPAVAAGPKLTLSNETGVMFFSDIRNFITQKNVTVVFDNETVSAYAYSSDMMWVGYDNPDSVAIKVSFAKERRLLGYFFWAVSQDSNWMLSTRALETWNQVQ</sequence>
<keyword evidence="3" id="KW-0378">Hydrolase</keyword>
<keyword evidence="2" id="KW-0732">Signal</keyword>
<evidence type="ECO:0000256" key="2">
    <source>
        <dbReference type="ARBA" id="ARBA00022729"/>
    </source>
</evidence>
<dbReference type="GO" id="GO:0005975">
    <property type="term" value="P:carbohydrate metabolic process"/>
    <property type="evidence" value="ECO:0007669"/>
    <property type="project" value="InterPro"/>
</dbReference>
<dbReference type="EMBL" id="MK521189">
    <property type="protein sequence ID" value="QEL09529.1"/>
    <property type="molecule type" value="mRNA"/>
</dbReference>
<name>A0A5C0ZXH7_PINBN</name>
<dbReference type="PROSITE" id="PS51910">
    <property type="entry name" value="GH18_2"/>
    <property type="match status" value="1"/>
</dbReference>
<dbReference type="Pfam" id="PF00704">
    <property type="entry name" value="Glyco_hydro_18"/>
    <property type="match status" value="1"/>
</dbReference>
<evidence type="ECO:0000256" key="3">
    <source>
        <dbReference type="ARBA" id="ARBA00022801"/>
    </source>
</evidence>
<dbReference type="GO" id="GO:0008061">
    <property type="term" value="F:chitin binding"/>
    <property type="evidence" value="ECO:0007669"/>
    <property type="project" value="TreeGrafter"/>
</dbReference>
<dbReference type="PANTHER" id="PTHR11177">
    <property type="entry name" value="CHITINASE"/>
    <property type="match status" value="1"/>
</dbReference>
<dbReference type="FunFam" id="3.10.50.10:FF:000003">
    <property type="entry name" value="Class V chitinase CHIT5b"/>
    <property type="match status" value="1"/>
</dbReference>
<dbReference type="GO" id="GO:0006032">
    <property type="term" value="P:chitin catabolic process"/>
    <property type="evidence" value="ECO:0007669"/>
    <property type="project" value="TreeGrafter"/>
</dbReference>
<dbReference type="SUPFAM" id="SSF54556">
    <property type="entry name" value="Chitinase insertion domain"/>
    <property type="match status" value="1"/>
</dbReference>
<reference evidence="7" key="1">
    <citation type="submission" date="2019-02" db="EMBL/GenBank/DDBJ databases">
        <authorList>
            <person name="Peery R."/>
            <person name="Mahon E.L."/>
            <person name="Cullingham C.I."/>
            <person name="McAllister C.H."/>
            <person name="Cooke J.E.K."/>
        </authorList>
    </citation>
    <scope>NUCLEOTIDE SEQUENCE</scope>
</reference>
<dbReference type="AlphaFoldDB" id="A0A5C0ZXH7"/>
<organism evidence="7">
    <name type="scientific">Pinus banksiana</name>
    <name type="common">Jack pine</name>
    <name type="synonym">Pinus divaricata</name>
    <dbReference type="NCBI Taxonomy" id="3353"/>
    <lineage>
        <taxon>Eukaryota</taxon>
        <taxon>Viridiplantae</taxon>
        <taxon>Streptophyta</taxon>
        <taxon>Embryophyta</taxon>
        <taxon>Tracheophyta</taxon>
        <taxon>Spermatophyta</taxon>
        <taxon>Pinopsida</taxon>
        <taxon>Pinidae</taxon>
        <taxon>Conifers I</taxon>
        <taxon>Pinales</taxon>
        <taxon>Pinaceae</taxon>
        <taxon>Pinus</taxon>
        <taxon>Pinus subgen. Pinus</taxon>
    </lineage>
</organism>
<proteinExistence type="evidence at transcript level"/>
<keyword evidence="4" id="KW-0325">Glycoprotein</keyword>
<evidence type="ECO:0000256" key="4">
    <source>
        <dbReference type="ARBA" id="ARBA00023180"/>
    </source>
</evidence>
<dbReference type="SUPFAM" id="SSF51445">
    <property type="entry name" value="(Trans)glycosidases"/>
    <property type="match status" value="1"/>
</dbReference>
<dbReference type="PANTHER" id="PTHR11177:SF347">
    <property type="entry name" value="GLYCOSYL HYDROLASES FAMILY 18 PROTEIN, EXPRESSED"/>
    <property type="match status" value="1"/>
</dbReference>
<dbReference type="InterPro" id="IPR017853">
    <property type="entry name" value="GH"/>
</dbReference>
<dbReference type="InterPro" id="IPR029070">
    <property type="entry name" value="Chitinase_insertion_sf"/>
</dbReference>